<feature type="region of interest" description="Disordered" evidence="10">
    <location>
        <begin position="334"/>
        <end position="353"/>
    </location>
</feature>
<evidence type="ECO:0000256" key="9">
    <source>
        <dbReference type="ARBA" id="ARBA00023136"/>
    </source>
</evidence>
<evidence type="ECO:0000256" key="1">
    <source>
        <dbReference type="ARBA" id="ARBA00004374"/>
    </source>
</evidence>
<keyword evidence="11" id="KW-0675">Receptor</keyword>
<dbReference type="AlphaFoldDB" id="A0AAJ0BPT6"/>
<evidence type="ECO:0000256" key="7">
    <source>
        <dbReference type="ARBA" id="ARBA00022927"/>
    </source>
</evidence>
<reference evidence="11" key="1">
    <citation type="submission" date="2023-06" db="EMBL/GenBank/DDBJ databases">
        <title>Genome-scale phylogeny and comparative genomics of the fungal order Sordariales.</title>
        <authorList>
            <consortium name="Lawrence Berkeley National Laboratory"/>
            <person name="Hensen N."/>
            <person name="Bonometti L."/>
            <person name="Westerberg I."/>
            <person name="Brannstrom I.O."/>
            <person name="Guillou S."/>
            <person name="Cros-Aarteil S."/>
            <person name="Calhoun S."/>
            <person name="Haridas S."/>
            <person name="Kuo A."/>
            <person name="Mondo S."/>
            <person name="Pangilinan J."/>
            <person name="Riley R."/>
            <person name="Labutti K."/>
            <person name="Andreopoulos B."/>
            <person name="Lipzen A."/>
            <person name="Chen C."/>
            <person name="Yanf M."/>
            <person name="Daum C."/>
            <person name="Ng V."/>
            <person name="Clum A."/>
            <person name="Steindorff A."/>
            <person name="Ohm R."/>
            <person name="Martin F."/>
            <person name="Silar P."/>
            <person name="Natvig D."/>
            <person name="Lalanne C."/>
            <person name="Gautier V."/>
            <person name="Ament-Velasquez S.L."/>
            <person name="Kruys A."/>
            <person name="Hutchinson M.I."/>
            <person name="Powell A.J."/>
            <person name="Barry K."/>
            <person name="Miller A.N."/>
            <person name="Grigoriev I.V."/>
            <person name="Debuchy R."/>
            <person name="Gladieux P."/>
            <person name="Thoren M.H."/>
            <person name="Johannesson H."/>
        </authorList>
    </citation>
    <scope>NUCLEOTIDE SEQUENCE</scope>
    <source>
        <strain evidence="11">PSN4</strain>
    </source>
</reference>
<keyword evidence="7" id="KW-0653">Protein transport</keyword>
<keyword evidence="8" id="KW-0496">Mitochondrion</keyword>
<dbReference type="GO" id="GO:0005741">
    <property type="term" value="C:mitochondrial outer membrane"/>
    <property type="evidence" value="ECO:0007669"/>
    <property type="project" value="UniProtKB-SubCell"/>
</dbReference>
<evidence type="ECO:0000256" key="10">
    <source>
        <dbReference type="SAM" id="MobiDB-lite"/>
    </source>
</evidence>
<keyword evidence="12" id="KW-1185">Reference proteome</keyword>
<dbReference type="InterPro" id="IPR023614">
    <property type="entry name" value="Porin_dom_sf"/>
</dbReference>
<dbReference type="GO" id="GO:0030150">
    <property type="term" value="P:protein import into mitochondrial matrix"/>
    <property type="evidence" value="ECO:0007669"/>
    <property type="project" value="InterPro"/>
</dbReference>
<keyword evidence="4" id="KW-1134">Transmembrane beta strand</keyword>
<name>A0AAJ0BPT6_9PEZI</name>
<comment type="similarity">
    <text evidence="2">Belongs to the Tom40 family.</text>
</comment>
<dbReference type="InterPro" id="IPR027246">
    <property type="entry name" value="Porin_Euk/Tom40"/>
</dbReference>
<sequence>MASTTESPVAFLTKNPLVSGLSDVYNSFQERRAKLGLSNPGNVEGVAREVQRDVLASGFMFSGIRAEITKMTSANPLFQVSHQFALGERMQPYSIAAMYGSNKMFAQGNLDNEGALSGRFNWRWGNSSHITKTQFNVGSETGQDMTQFEHEYTGSDFTASVKAVHASLLDRGLTGIYIGQYLQSVTPKLALGLEALWQRADMSQPPNATVSYVARYKSADWIASAQFQEMGGLQMTYWRRLSERVQAGVDTTLSFAASGGLMGPPQKEGITTFGAKYDFRMSTFRAQIDTNGKMGVLLEKRVGGPVTMTFAAEVDHVTKQHKLGLGVSLESTEQEFQEQQEALPAQSGPNIPF</sequence>
<evidence type="ECO:0000313" key="12">
    <source>
        <dbReference type="Proteomes" id="UP001239445"/>
    </source>
</evidence>
<keyword evidence="3" id="KW-0813">Transport</keyword>
<dbReference type="EMBL" id="MU839827">
    <property type="protein sequence ID" value="KAK1760777.1"/>
    <property type="molecule type" value="Genomic_DNA"/>
</dbReference>
<dbReference type="Proteomes" id="UP001239445">
    <property type="component" value="Unassembled WGS sequence"/>
</dbReference>
<proteinExistence type="inferred from homology"/>
<dbReference type="GO" id="GO:0008320">
    <property type="term" value="F:protein transmembrane transporter activity"/>
    <property type="evidence" value="ECO:0007669"/>
    <property type="project" value="InterPro"/>
</dbReference>
<comment type="subcellular location">
    <subcellularLocation>
        <location evidence="1">Mitochondrion outer membrane</location>
        <topology evidence="1">Multi-pass membrane protein</topology>
    </subcellularLocation>
</comment>
<evidence type="ECO:0000256" key="5">
    <source>
        <dbReference type="ARBA" id="ARBA00022692"/>
    </source>
</evidence>
<evidence type="ECO:0000256" key="4">
    <source>
        <dbReference type="ARBA" id="ARBA00022452"/>
    </source>
</evidence>
<dbReference type="Gene3D" id="2.40.160.10">
    <property type="entry name" value="Porin"/>
    <property type="match status" value="1"/>
</dbReference>
<evidence type="ECO:0000256" key="3">
    <source>
        <dbReference type="ARBA" id="ARBA00022448"/>
    </source>
</evidence>
<gene>
    <name evidence="11" type="ORF">QBC47DRAFT_396762</name>
</gene>
<evidence type="ECO:0000256" key="2">
    <source>
        <dbReference type="ARBA" id="ARBA00010510"/>
    </source>
</evidence>
<dbReference type="PANTHER" id="PTHR10802">
    <property type="entry name" value="MITOCHONDRIAL IMPORT RECEPTOR SUBUNIT TOM40"/>
    <property type="match status" value="1"/>
</dbReference>
<evidence type="ECO:0000256" key="6">
    <source>
        <dbReference type="ARBA" id="ARBA00022787"/>
    </source>
</evidence>
<dbReference type="InterPro" id="IPR037930">
    <property type="entry name" value="Tom40"/>
</dbReference>
<evidence type="ECO:0000256" key="8">
    <source>
        <dbReference type="ARBA" id="ARBA00023128"/>
    </source>
</evidence>
<organism evidence="11 12">
    <name type="scientific">Echria macrotheca</name>
    <dbReference type="NCBI Taxonomy" id="438768"/>
    <lineage>
        <taxon>Eukaryota</taxon>
        <taxon>Fungi</taxon>
        <taxon>Dikarya</taxon>
        <taxon>Ascomycota</taxon>
        <taxon>Pezizomycotina</taxon>
        <taxon>Sordariomycetes</taxon>
        <taxon>Sordariomycetidae</taxon>
        <taxon>Sordariales</taxon>
        <taxon>Schizotheciaceae</taxon>
        <taxon>Echria</taxon>
    </lineage>
</organism>
<keyword evidence="5" id="KW-0812">Transmembrane</keyword>
<keyword evidence="6" id="KW-1000">Mitochondrion outer membrane</keyword>
<dbReference type="CDD" id="cd07305">
    <property type="entry name" value="Porin3_Tom40"/>
    <property type="match status" value="1"/>
</dbReference>
<comment type="caution">
    <text evidence="11">The sequence shown here is derived from an EMBL/GenBank/DDBJ whole genome shotgun (WGS) entry which is preliminary data.</text>
</comment>
<accession>A0AAJ0BPT6</accession>
<evidence type="ECO:0000313" key="11">
    <source>
        <dbReference type="EMBL" id="KAK1760777.1"/>
    </source>
</evidence>
<protein>
    <submittedName>
        <fullName evidence="11">Mitochondrial import receptor subunit tom40</fullName>
    </submittedName>
</protein>
<keyword evidence="9" id="KW-0472">Membrane</keyword>
<dbReference type="Pfam" id="PF01459">
    <property type="entry name" value="Porin_3"/>
    <property type="match status" value="1"/>
</dbReference>